<gene>
    <name evidence="2" type="ORF">SAMN06265364_1261</name>
</gene>
<dbReference type="Proteomes" id="UP000198427">
    <property type="component" value="Unassembled WGS sequence"/>
</dbReference>
<sequence>MADKAYGPGLMRKANKTDGPNRTGADGADGANSVRLIRLMGLIV</sequence>
<organism evidence="2 3">
    <name type="scientific">Prevotella jejuni</name>
    <dbReference type="NCBI Taxonomy" id="1177574"/>
    <lineage>
        <taxon>Bacteria</taxon>
        <taxon>Pseudomonadati</taxon>
        <taxon>Bacteroidota</taxon>
        <taxon>Bacteroidia</taxon>
        <taxon>Bacteroidales</taxon>
        <taxon>Prevotellaceae</taxon>
        <taxon>Prevotella</taxon>
    </lineage>
</organism>
<feature type="region of interest" description="Disordered" evidence="1">
    <location>
        <begin position="1"/>
        <end position="30"/>
    </location>
</feature>
<comment type="caution">
    <text evidence="2">The sequence shown here is derived from an EMBL/GenBank/DDBJ whole genome shotgun (WGS) entry which is preliminary data.</text>
</comment>
<evidence type="ECO:0000313" key="2">
    <source>
        <dbReference type="EMBL" id="SNR99063.1"/>
    </source>
</evidence>
<evidence type="ECO:0000256" key="1">
    <source>
        <dbReference type="SAM" id="MobiDB-lite"/>
    </source>
</evidence>
<reference evidence="2 3" key="1">
    <citation type="submission" date="2017-06" db="EMBL/GenBank/DDBJ databases">
        <authorList>
            <person name="Varghese N."/>
            <person name="Submissions S."/>
        </authorList>
    </citation>
    <scope>NUCLEOTIDE SEQUENCE [LARGE SCALE GENOMIC DNA]</scope>
    <source>
        <strain evidence="2 3">DSM 26989</strain>
    </source>
</reference>
<name>A0AA94IVH8_9BACT</name>
<protein>
    <submittedName>
        <fullName evidence="2">Uncharacterized protein</fullName>
    </submittedName>
</protein>
<dbReference type="AlphaFoldDB" id="A0AA94IVH8"/>
<evidence type="ECO:0000313" key="3">
    <source>
        <dbReference type="Proteomes" id="UP000198427"/>
    </source>
</evidence>
<accession>A0AA94IVH8</accession>
<dbReference type="EMBL" id="FZNZ01000026">
    <property type="protein sequence ID" value="SNR99063.1"/>
    <property type="molecule type" value="Genomic_DNA"/>
</dbReference>
<proteinExistence type="predicted"/>
<keyword evidence="3" id="KW-1185">Reference proteome</keyword>